<dbReference type="Pfam" id="PF13185">
    <property type="entry name" value="GAF_2"/>
    <property type="match status" value="1"/>
</dbReference>
<dbReference type="PROSITE" id="PS50112">
    <property type="entry name" value="PAS"/>
    <property type="match status" value="1"/>
</dbReference>
<dbReference type="Pfam" id="PF08448">
    <property type="entry name" value="PAS_4"/>
    <property type="match status" value="1"/>
</dbReference>
<keyword evidence="1" id="KW-0812">Transmembrane</keyword>
<dbReference type="Proteomes" id="UP001596114">
    <property type="component" value="Unassembled WGS sequence"/>
</dbReference>
<dbReference type="Gene3D" id="1.10.3210.10">
    <property type="entry name" value="Hypothetical protein af1432"/>
    <property type="match status" value="1"/>
</dbReference>
<dbReference type="InterPro" id="IPR029016">
    <property type="entry name" value="GAF-like_dom_sf"/>
</dbReference>
<dbReference type="InterPro" id="IPR037522">
    <property type="entry name" value="HD_GYP_dom"/>
</dbReference>
<feature type="transmembrane region" description="Helical" evidence="1">
    <location>
        <begin position="7"/>
        <end position="34"/>
    </location>
</feature>
<dbReference type="InterPro" id="IPR003607">
    <property type="entry name" value="HD/PDEase_dom"/>
</dbReference>
<dbReference type="CDD" id="cd00130">
    <property type="entry name" value="PAS"/>
    <property type="match status" value="1"/>
</dbReference>
<dbReference type="SUPFAM" id="SSF109604">
    <property type="entry name" value="HD-domain/PDEase-like"/>
    <property type="match status" value="1"/>
</dbReference>
<dbReference type="Pfam" id="PF00989">
    <property type="entry name" value="PAS"/>
    <property type="match status" value="1"/>
</dbReference>
<gene>
    <name evidence="4" type="ORF">ACFPPA_01940</name>
</gene>
<organism evidence="4 5">
    <name type="scientific">Rhodanobacter ginsengisoli</name>
    <dbReference type="NCBI Taxonomy" id="418646"/>
    <lineage>
        <taxon>Bacteria</taxon>
        <taxon>Pseudomonadati</taxon>
        <taxon>Pseudomonadota</taxon>
        <taxon>Gammaproteobacteria</taxon>
        <taxon>Lysobacterales</taxon>
        <taxon>Rhodanobacteraceae</taxon>
        <taxon>Rhodanobacter</taxon>
    </lineage>
</organism>
<reference evidence="5" key="1">
    <citation type="journal article" date="2019" name="Int. J. Syst. Evol. Microbiol.">
        <title>The Global Catalogue of Microorganisms (GCM) 10K type strain sequencing project: providing services to taxonomists for standard genome sequencing and annotation.</title>
        <authorList>
            <consortium name="The Broad Institute Genomics Platform"/>
            <consortium name="The Broad Institute Genome Sequencing Center for Infectious Disease"/>
            <person name="Wu L."/>
            <person name="Ma J."/>
        </authorList>
    </citation>
    <scope>NUCLEOTIDE SEQUENCE [LARGE SCALE GENOMIC DNA]</scope>
    <source>
        <strain evidence="5">CGMCC 1.16619</strain>
    </source>
</reference>
<dbReference type="NCBIfam" id="TIGR00229">
    <property type="entry name" value="sensory_box"/>
    <property type="match status" value="2"/>
</dbReference>
<sequence length="732" mass="80348">MGPRKWLAWLTSPVGAASLVGVLVFGAGFLLLYVLRTYFAPLTQLEMEHVSWDMVNAAVLTLLVAPALYHLVLRRLHASETRLGQANAALLEALAALRVHEAHLALIHDHASCPLFMLEVEADDRLRFASVNRNFLETTGLMPERLAGALLEEIVPAAAMGVVLKKYREARATGEPVSWEASANYPAGRKTGVVTIAPVFGADGRCTQLVGTVHDMTELRASERKLLHQTQLYVALSECNEAIVRYSSEQALLREICHIAVESGGVKLAWIGQVDPHSGACRVVANTGGHSDEFLDGLQVSVAGNSPLVVDMAMLAAREDRPVWHEDFPGDARDAGWHQRVARFDLGSAAVLPLRRNGIPTEMLVLFSHAADAFEPATRQLLVQMAANISFALDNFAREAARRKALDELRESEQRYRCLIEQSIAGVYLIQDGRMRYVNPRMAEMLGYTTAELIDQEPLLIVAEKDRGAVAENIRVRLEGNVDQISYAFTAACKDGHEIEVGAHGATASFHGRPAIVGLMQDITGKVHAERLAKQHLAELEAAFMSTVRVATNLSELRDAYTQGHSHRVGEIAVAIGAELGFDERRQQGLQVAGSLHDIGKISIPLQTLTTLEPLTNDQWELVRQHPQTGYEILQGIELPWPVAMVAWQHHERMDGSGYPQGLSGEAILLESRIVMVADVVESMASRRPYRSELGITRALAEIERGRGSLFDAEVVDACLRLFRQNGYALSA</sequence>
<dbReference type="SUPFAM" id="SSF55781">
    <property type="entry name" value="GAF domain-like"/>
    <property type="match status" value="1"/>
</dbReference>
<dbReference type="RefSeq" id="WP_377316750.1">
    <property type="nucleotide sequence ID" value="NZ_JBHSNF010000001.1"/>
</dbReference>
<dbReference type="Pfam" id="PF13487">
    <property type="entry name" value="HD_5"/>
    <property type="match status" value="1"/>
</dbReference>
<evidence type="ECO:0000256" key="1">
    <source>
        <dbReference type="SAM" id="Phobius"/>
    </source>
</evidence>
<keyword evidence="1" id="KW-1133">Transmembrane helix</keyword>
<dbReference type="Gene3D" id="3.30.450.40">
    <property type="match status" value="1"/>
</dbReference>
<dbReference type="PROSITE" id="PS51832">
    <property type="entry name" value="HD_GYP"/>
    <property type="match status" value="1"/>
</dbReference>
<keyword evidence="5" id="KW-1185">Reference proteome</keyword>
<name>A0ABW0QHU1_9GAMM</name>
<feature type="domain" description="PAS" evidence="2">
    <location>
        <begin position="432"/>
        <end position="481"/>
    </location>
</feature>
<dbReference type="CDD" id="cd00077">
    <property type="entry name" value="HDc"/>
    <property type="match status" value="1"/>
</dbReference>
<dbReference type="InterPro" id="IPR003018">
    <property type="entry name" value="GAF"/>
</dbReference>
<dbReference type="PANTHER" id="PTHR43155">
    <property type="entry name" value="CYCLIC DI-GMP PHOSPHODIESTERASE PA4108-RELATED"/>
    <property type="match status" value="1"/>
</dbReference>
<protein>
    <submittedName>
        <fullName evidence="4">HD domain-containing phosphohydrolase</fullName>
    </submittedName>
</protein>
<accession>A0ABW0QHU1</accession>
<dbReference type="InterPro" id="IPR013767">
    <property type="entry name" value="PAS_fold"/>
</dbReference>
<dbReference type="SUPFAM" id="SSF55785">
    <property type="entry name" value="PYP-like sensor domain (PAS domain)"/>
    <property type="match status" value="2"/>
</dbReference>
<dbReference type="PANTHER" id="PTHR43155:SF2">
    <property type="entry name" value="CYCLIC DI-GMP PHOSPHODIESTERASE PA4108"/>
    <property type="match status" value="1"/>
</dbReference>
<dbReference type="SMART" id="SM00471">
    <property type="entry name" value="HDc"/>
    <property type="match status" value="1"/>
</dbReference>
<dbReference type="EMBL" id="JBHSNF010000001">
    <property type="protein sequence ID" value="MFC5524496.1"/>
    <property type="molecule type" value="Genomic_DNA"/>
</dbReference>
<dbReference type="SMART" id="SM00091">
    <property type="entry name" value="PAS"/>
    <property type="match status" value="2"/>
</dbReference>
<proteinExistence type="predicted"/>
<dbReference type="Gene3D" id="3.30.450.20">
    <property type="entry name" value="PAS domain"/>
    <property type="match status" value="2"/>
</dbReference>
<evidence type="ECO:0000259" key="3">
    <source>
        <dbReference type="PROSITE" id="PS51832"/>
    </source>
</evidence>
<evidence type="ECO:0000313" key="5">
    <source>
        <dbReference type="Proteomes" id="UP001596114"/>
    </source>
</evidence>
<comment type="caution">
    <text evidence="4">The sequence shown here is derived from an EMBL/GenBank/DDBJ whole genome shotgun (WGS) entry which is preliminary data.</text>
</comment>
<dbReference type="InterPro" id="IPR000014">
    <property type="entry name" value="PAS"/>
</dbReference>
<dbReference type="InterPro" id="IPR035965">
    <property type="entry name" value="PAS-like_dom_sf"/>
</dbReference>
<evidence type="ECO:0000259" key="2">
    <source>
        <dbReference type="PROSITE" id="PS50112"/>
    </source>
</evidence>
<evidence type="ECO:0000313" key="4">
    <source>
        <dbReference type="EMBL" id="MFC5524496.1"/>
    </source>
</evidence>
<feature type="domain" description="HD-GYP" evidence="3">
    <location>
        <begin position="540"/>
        <end position="732"/>
    </location>
</feature>
<feature type="transmembrane region" description="Helical" evidence="1">
    <location>
        <begin position="54"/>
        <end position="73"/>
    </location>
</feature>
<dbReference type="InterPro" id="IPR013656">
    <property type="entry name" value="PAS_4"/>
</dbReference>
<keyword evidence="1" id="KW-0472">Membrane</keyword>